<dbReference type="Proteomes" id="UP001221757">
    <property type="component" value="Unassembled WGS sequence"/>
</dbReference>
<gene>
    <name evidence="1" type="ORF">B0H17DRAFT_1219043</name>
</gene>
<name>A0AAD7BL17_MYCRO</name>
<sequence>MPPLTTTPTALALNRRLERTTGTNPRYTHTARPSAFTRVLGLAVPPARARGGLVAPRQDEIRHLPATRRQAVLALARDATAFTTPVLAYAPAPAPYAVYRIRLPSTVYDLPLHTIHGAHYIRSYEAESIVLLVDDEYRPVTMDDRLCVRRAPRDTHYTL</sequence>
<comment type="caution">
    <text evidence="1">The sequence shown here is derived from an EMBL/GenBank/DDBJ whole genome shotgun (WGS) entry which is preliminary data.</text>
</comment>
<keyword evidence="2" id="KW-1185">Reference proteome</keyword>
<proteinExistence type="predicted"/>
<accession>A0AAD7BL17</accession>
<reference evidence="1" key="1">
    <citation type="submission" date="2023-03" db="EMBL/GenBank/DDBJ databases">
        <title>Massive genome expansion in bonnet fungi (Mycena s.s.) driven by repeated elements and novel gene families across ecological guilds.</title>
        <authorList>
            <consortium name="Lawrence Berkeley National Laboratory"/>
            <person name="Harder C.B."/>
            <person name="Miyauchi S."/>
            <person name="Viragh M."/>
            <person name="Kuo A."/>
            <person name="Thoen E."/>
            <person name="Andreopoulos B."/>
            <person name="Lu D."/>
            <person name="Skrede I."/>
            <person name="Drula E."/>
            <person name="Henrissat B."/>
            <person name="Morin E."/>
            <person name="Kohler A."/>
            <person name="Barry K."/>
            <person name="LaButti K."/>
            <person name="Morin E."/>
            <person name="Salamov A."/>
            <person name="Lipzen A."/>
            <person name="Mereny Z."/>
            <person name="Hegedus B."/>
            <person name="Baldrian P."/>
            <person name="Stursova M."/>
            <person name="Weitz H."/>
            <person name="Taylor A."/>
            <person name="Grigoriev I.V."/>
            <person name="Nagy L.G."/>
            <person name="Martin F."/>
            <person name="Kauserud H."/>
        </authorList>
    </citation>
    <scope>NUCLEOTIDE SEQUENCE</scope>
    <source>
        <strain evidence="1">CBHHK067</strain>
    </source>
</reference>
<protein>
    <submittedName>
        <fullName evidence="1">Uncharacterized protein</fullName>
    </submittedName>
</protein>
<dbReference type="AlphaFoldDB" id="A0AAD7BL17"/>
<organism evidence="1 2">
    <name type="scientific">Mycena rosella</name>
    <name type="common">Pink bonnet</name>
    <name type="synonym">Agaricus rosellus</name>
    <dbReference type="NCBI Taxonomy" id="1033263"/>
    <lineage>
        <taxon>Eukaryota</taxon>
        <taxon>Fungi</taxon>
        <taxon>Dikarya</taxon>
        <taxon>Basidiomycota</taxon>
        <taxon>Agaricomycotina</taxon>
        <taxon>Agaricomycetes</taxon>
        <taxon>Agaricomycetidae</taxon>
        <taxon>Agaricales</taxon>
        <taxon>Marasmiineae</taxon>
        <taxon>Mycenaceae</taxon>
        <taxon>Mycena</taxon>
    </lineage>
</organism>
<evidence type="ECO:0000313" key="1">
    <source>
        <dbReference type="EMBL" id="KAJ7623992.1"/>
    </source>
</evidence>
<dbReference type="EMBL" id="JARKIE010000629">
    <property type="protein sequence ID" value="KAJ7623992.1"/>
    <property type="molecule type" value="Genomic_DNA"/>
</dbReference>
<evidence type="ECO:0000313" key="2">
    <source>
        <dbReference type="Proteomes" id="UP001221757"/>
    </source>
</evidence>